<dbReference type="Proteomes" id="UP001165542">
    <property type="component" value="Unassembled WGS sequence"/>
</dbReference>
<dbReference type="RefSeq" id="WP_259035338.1">
    <property type="nucleotide sequence ID" value="NZ_JAJISC010000002.1"/>
</dbReference>
<proteinExistence type="predicted"/>
<comment type="caution">
    <text evidence="2">The sequence shown here is derived from an EMBL/GenBank/DDBJ whole genome shotgun (WGS) entry which is preliminary data.</text>
</comment>
<dbReference type="PANTHER" id="PTHR14237">
    <property type="entry name" value="MOLYBDOPTERIN COFACTOR SULFURASE MOSC"/>
    <property type="match status" value="1"/>
</dbReference>
<gene>
    <name evidence="2" type="ORF">LLY24_05760</name>
</gene>
<name>A0ABT2EB74_9GAMM</name>
<evidence type="ECO:0000313" key="2">
    <source>
        <dbReference type="EMBL" id="MCS2608830.1"/>
    </source>
</evidence>
<dbReference type="InterPro" id="IPR011037">
    <property type="entry name" value="Pyrv_Knase-like_insert_dom_sf"/>
</dbReference>
<dbReference type="EMBL" id="JAJISC010000002">
    <property type="protein sequence ID" value="MCS2608830.1"/>
    <property type="molecule type" value="Genomic_DNA"/>
</dbReference>
<dbReference type="InterPro" id="IPR005302">
    <property type="entry name" value="MoCF_Sase_C"/>
</dbReference>
<protein>
    <submittedName>
        <fullName evidence="2">MOSC N-terminal beta barrel domain-containing protein</fullName>
    </submittedName>
</protein>
<accession>A0ABT2EB74</accession>
<dbReference type="PANTHER" id="PTHR14237:SF19">
    <property type="entry name" value="MITOCHONDRIAL AMIDOXIME REDUCING COMPONENT 1"/>
    <property type="match status" value="1"/>
</dbReference>
<dbReference type="PROSITE" id="PS51340">
    <property type="entry name" value="MOSC"/>
    <property type="match status" value="1"/>
</dbReference>
<evidence type="ECO:0000259" key="1">
    <source>
        <dbReference type="PROSITE" id="PS51340"/>
    </source>
</evidence>
<sequence>MHISHLFVYPVKSLKGIGVEASVLHPEGLAWDRRWMLVNEEGHFVTQRQLPALAAIATALTETALVLSHPRGGAIEVPLAEPQGPLRDVQVWKSHCKAFSEDAAVNAWLADVSGEAGRGLALVRFAPAFPRPVEPDFLNGQRATTYFADGYPFLIATLGSLKALNAALDGRGQTSVGIERFRPNIVIDGAAPWAEDSWQRLSVQSHENVRWALRKPCQRCKIVTIDPATADIPVPGEPLKTLLALKTQPAKGAYFGQNATLERGEGATLRVGMQVAPST</sequence>
<evidence type="ECO:0000313" key="3">
    <source>
        <dbReference type="Proteomes" id="UP001165542"/>
    </source>
</evidence>
<dbReference type="Pfam" id="PF03476">
    <property type="entry name" value="MOSC_N"/>
    <property type="match status" value="1"/>
</dbReference>
<keyword evidence="3" id="KW-1185">Reference proteome</keyword>
<organism evidence="2 3">
    <name type="scientific">Halomonas dongshanensis</name>
    <dbReference type="NCBI Taxonomy" id="2890835"/>
    <lineage>
        <taxon>Bacteria</taxon>
        <taxon>Pseudomonadati</taxon>
        <taxon>Pseudomonadota</taxon>
        <taxon>Gammaproteobacteria</taxon>
        <taxon>Oceanospirillales</taxon>
        <taxon>Halomonadaceae</taxon>
        <taxon>Halomonas</taxon>
    </lineage>
</organism>
<feature type="domain" description="MOSC" evidence="1">
    <location>
        <begin position="127"/>
        <end position="278"/>
    </location>
</feature>
<reference evidence="2" key="1">
    <citation type="submission" date="2021-11" db="EMBL/GenBank/DDBJ databases">
        <title>Halomonas sp., isolated from a coastal aquaculture zone in Dongshan Bay.</title>
        <authorList>
            <person name="Lin W."/>
        </authorList>
    </citation>
    <scope>NUCLEOTIDE SEQUENCE</scope>
    <source>
        <strain evidence="2">Yzlin-01</strain>
    </source>
</reference>
<dbReference type="SUPFAM" id="SSF141673">
    <property type="entry name" value="MOSC N-terminal domain-like"/>
    <property type="match status" value="1"/>
</dbReference>
<dbReference type="Pfam" id="PF03473">
    <property type="entry name" value="MOSC"/>
    <property type="match status" value="1"/>
</dbReference>
<dbReference type="InterPro" id="IPR005303">
    <property type="entry name" value="MOCOS_middle"/>
</dbReference>
<dbReference type="SUPFAM" id="SSF50800">
    <property type="entry name" value="PK beta-barrel domain-like"/>
    <property type="match status" value="1"/>
</dbReference>